<keyword evidence="6" id="KW-0560">Oxidoreductase</keyword>
<evidence type="ECO:0000256" key="5">
    <source>
        <dbReference type="ARBA" id="ARBA00022827"/>
    </source>
</evidence>
<evidence type="ECO:0000256" key="8">
    <source>
        <dbReference type="ARBA" id="ARBA00023180"/>
    </source>
</evidence>
<evidence type="ECO:0000256" key="3">
    <source>
        <dbReference type="ARBA" id="ARBA00022630"/>
    </source>
</evidence>
<evidence type="ECO:0000313" key="11">
    <source>
        <dbReference type="Proteomes" id="UP001324115"/>
    </source>
</evidence>
<dbReference type="Gene3D" id="3.30.43.10">
    <property type="entry name" value="Uridine Diphospho-n-acetylenolpyruvylglucosamine Reductase, domain 2"/>
    <property type="match status" value="1"/>
</dbReference>
<gene>
    <name evidence="10" type="ORF">RGQ29_016230</name>
</gene>
<dbReference type="GO" id="GO:0016491">
    <property type="term" value="F:oxidoreductase activity"/>
    <property type="evidence" value="ECO:0007669"/>
    <property type="project" value="UniProtKB-KW"/>
</dbReference>
<dbReference type="PROSITE" id="PS00862">
    <property type="entry name" value="OX2_COVAL_FAD"/>
    <property type="match status" value="1"/>
</dbReference>
<keyword evidence="11" id="KW-1185">Reference proteome</keyword>
<dbReference type="GO" id="GO:0050660">
    <property type="term" value="F:flavin adenine dinucleotide binding"/>
    <property type="evidence" value="ECO:0007669"/>
    <property type="project" value="InterPro"/>
</dbReference>
<organism evidence="10 11">
    <name type="scientific">Quercus rubra</name>
    <name type="common">Northern red oak</name>
    <name type="synonym">Quercus borealis</name>
    <dbReference type="NCBI Taxonomy" id="3512"/>
    <lineage>
        <taxon>Eukaryota</taxon>
        <taxon>Viridiplantae</taxon>
        <taxon>Streptophyta</taxon>
        <taxon>Embryophyta</taxon>
        <taxon>Tracheophyta</taxon>
        <taxon>Spermatophyta</taxon>
        <taxon>Magnoliopsida</taxon>
        <taxon>eudicotyledons</taxon>
        <taxon>Gunneridae</taxon>
        <taxon>Pentapetalae</taxon>
        <taxon>rosids</taxon>
        <taxon>fabids</taxon>
        <taxon>Fagales</taxon>
        <taxon>Fagaceae</taxon>
        <taxon>Quercus</taxon>
    </lineage>
</organism>
<evidence type="ECO:0000313" key="10">
    <source>
        <dbReference type="EMBL" id="KAK4591708.1"/>
    </source>
</evidence>
<dbReference type="InterPro" id="IPR006093">
    <property type="entry name" value="Oxy_OxRdtase_FAD_BS"/>
</dbReference>
<name>A0AAN7FEG4_QUERU</name>
<sequence length="148" mass="17012">MTLMPHTEEKRDMSLTLLFFILISISLSWATSFSYPTPQTFIQCMSTQFGPYTNFVGTIYTSNSSLYLHLLQLSQQNPRWLNSSTPKPLLIITLFQESEIQATILCSKKYNLQIRVRSGGHDYEGLSYPCKTPFILVDLFNLRSVEIN</sequence>
<evidence type="ECO:0000256" key="7">
    <source>
        <dbReference type="ARBA" id="ARBA00023157"/>
    </source>
</evidence>
<keyword evidence="5" id="KW-0274">FAD</keyword>
<accession>A0AAN7FEG4</accession>
<dbReference type="InterPro" id="IPR016167">
    <property type="entry name" value="FAD-bd_PCMH_sub1"/>
</dbReference>
<dbReference type="PANTHER" id="PTHR32448">
    <property type="entry name" value="OS08G0158400 PROTEIN"/>
    <property type="match status" value="1"/>
</dbReference>
<feature type="signal peptide" evidence="9">
    <location>
        <begin position="1"/>
        <end position="30"/>
    </location>
</feature>
<evidence type="ECO:0000256" key="9">
    <source>
        <dbReference type="SAM" id="SignalP"/>
    </source>
</evidence>
<comment type="caution">
    <text evidence="10">The sequence shown here is derived from an EMBL/GenBank/DDBJ whole genome shotgun (WGS) entry which is preliminary data.</text>
</comment>
<dbReference type="AlphaFoldDB" id="A0AAN7FEG4"/>
<evidence type="ECO:0000256" key="2">
    <source>
        <dbReference type="ARBA" id="ARBA00005466"/>
    </source>
</evidence>
<dbReference type="SUPFAM" id="SSF56176">
    <property type="entry name" value="FAD-binding/transporter-associated domain-like"/>
    <property type="match status" value="1"/>
</dbReference>
<reference evidence="10 11" key="1">
    <citation type="journal article" date="2023" name="G3 (Bethesda)">
        <title>A haplotype-resolved chromosome-scale genome for Quercus rubra L. provides insights into the genetics of adaptive traits for red oak species.</title>
        <authorList>
            <person name="Kapoor B."/>
            <person name="Jenkins J."/>
            <person name="Schmutz J."/>
            <person name="Zhebentyayeva T."/>
            <person name="Kuelheim C."/>
            <person name="Coggeshall M."/>
            <person name="Heim C."/>
            <person name="Lasky J.R."/>
            <person name="Leites L."/>
            <person name="Islam-Faridi N."/>
            <person name="Romero-Severson J."/>
            <person name="DeLeo V.L."/>
            <person name="Lucas S.M."/>
            <person name="Lazic D."/>
            <person name="Gailing O."/>
            <person name="Carlson J."/>
            <person name="Staton M."/>
        </authorList>
    </citation>
    <scope>NUCLEOTIDE SEQUENCE [LARGE SCALE GENOMIC DNA]</scope>
    <source>
        <strain evidence="10">Pseudo-F2</strain>
    </source>
</reference>
<keyword evidence="3" id="KW-0285">Flavoprotein</keyword>
<dbReference type="FunFam" id="3.30.43.10:FF:000004">
    <property type="entry name" value="Berberine bridge enzyme-like 15"/>
    <property type="match status" value="1"/>
</dbReference>
<keyword evidence="4 9" id="KW-0732">Signal</keyword>
<dbReference type="InterPro" id="IPR036318">
    <property type="entry name" value="FAD-bd_PCMH-like_sf"/>
</dbReference>
<evidence type="ECO:0000256" key="6">
    <source>
        <dbReference type="ARBA" id="ARBA00023002"/>
    </source>
</evidence>
<comment type="cofactor">
    <cofactor evidence="1">
        <name>FAD</name>
        <dbReference type="ChEBI" id="CHEBI:57692"/>
    </cofactor>
</comment>
<dbReference type="GO" id="GO:1901696">
    <property type="term" value="P:cannabinoid biosynthetic process"/>
    <property type="evidence" value="ECO:0007669"/>
    <property type="project" value="UniProtKB-ARBA"/>
</dbReference>
<keyword evidence="7" id="KW-1015">Disulfide bond</keyword>
<evidence type="ECO:0000256" key="1">
    <source>
        <dbReference type="ARBA" id="ARBA00001974"/>
    </source>
</evidence>
<feature type="chain" id="PRO_5042822277" evidence="9">
    <location>
        <begin position="31"/>
        <end position="148"/>
    </location>
</feature>
<comment type="similarity">
    <text evidence="2">Belongs to the oxygen-dependent FAD-linked oxidoreductase family.</text>
</comment>
<dbReference type="Proteomes" id="UP001324115">
    <property type="component" value="Unassembled WGS sequence"/>
</dbReference>
<proteinExistence type="inferred from homology"/>
<protein>
    <submittedName>
        <fullName evidence="10">Uncharacterized protein</fullName>
    </submittedName>
</protein>
<keyword evidence="8" id="KW-0325">Glycoprotein</keyword>
<evidence type="ECO:0000256" key="4">
    <source>
        <dbReference type="ARBA" id="ARBA00022729"/>
    </source>
</evidence>
<dbReference type="EMBL" id="JAXUIC010000004">
    <property type="protein sequence ID" value="KAK4591708.1"/>
    <property type="molecule type" value="Genomic_DNA"/>
</dbReference>